<dbReference type="EMBL" id="MN740612">
    <property type="protein sequence ID" value="QHU35809.1"/>
    <property type="molecule type" value="Genomic_DNA"/>
</dbReference>
<reference evidence="2" key="1">
    <citation type="journal article" date="2020" name="Nature">
        <title>Giant virus diversity and host interactions through global metagenomics.</title>
        <authorList>
            <person name="Schulz F."/>
            <person name="Roux S."/>
            <person name="Paez-Espino D."/>
            <person name="Jungbluth S."/>
            <person name="Walsh D.A."/>
            <person name="Denef V.J."/>
            <person name="McMahon K.D."/>
            <person name="Konstantinidis K.T."/>
            <person name="Eloe-Fadrosh E.A."/>
            <person name="Kyrpides N.C."/>
            <person name="Woyke T."/>
        </authorList>
    </citation>
    <scope>NUCLEOTIDE SEQUENCE</scope>
    <source>
        <strain evidence="2">GVMAG-S-1035085-51</strain>
    </source>
</reference>
<dbReference type="Gene3D" id="3.40.1440.10">
    <property type="entry name" value="GIY-YIG endonuclease"/>
    <property type="match status" value="1"/>
</dbReference>
<organism evidence="2">
    <name type="scientific">viral metagenome</name>
    <dbReference type="NCBI Taxonomy" id="1070528"/>
    <lineage>
        <taxon>unclassified sequences</taxon>
        <taxon>metagenomes</taxon>
        <taxon>organismal metagenomes</taxon>
    </lineage>
</organism>
<dbReference type="AlphaFoldDB" id="A0A6C0LYH9"/>
<name>A0A6C0LYH9_9ZZZZ</name>
<protein>
    <recommendedName>
        <fullName evidence="1">GIY-YIG domain-containing protein</fullName>
    </recommendedName>
</protein>
<evidence type="ECO:0000259" key="1">
    <source>
        <dbReference type="Pfam" id="PF01541"/>
    </source>
</evidence>
<sequence length="112" mass="13094">MIYVLELENGKYYVGYSEKTDNTRINQHFNGQGSEWCKRYKPIKVIGTYDGCLYEENKKTIELMQLYGYNNVRGGKWVLAQDYKSPPKELISKVFDTKNENNIDSDGDVIMF</sequence>
<dbReference type="Pfam" id="PF01541">
    <property type="entry name" value="GIY-YIG"/>
    <property type="match status" value="1"/>
</dbReference>
<dbReference type="CDD" id="cd00719">
    <property type="entry name" value="GIY-YIG_SF"/>
    <property type="match status" value="1"/>
</dbReference>
<feature type="domain" description="GIY-YIG" evidence="1">
    <location>
        <begin position="2"/>
        <end position="58"/>
    </location>
</feature>
<evidence type="ECO:0000313" key="2">
    <source>
        <dbReference type="EMBL" id="QHU35809.1"/>
    </source>
</evidence>
<dbReference type="InterPro" id="IPR035901">
    <property type="entry name" value="GIY-YIG_endonuc_sf"/>
</dbReference>
<proteinExistence type="predicted"/>
<accession>A0A6C0LYH9</accession>
<dbReference type="InterPro" id="IPR000305">
    <property type="entry name" value="GIY-YIG_endonuc"/>
</dbReference>